<keyword evidence="2" id="KW-1185">Reference proteome</keyword>
<dbReference type="SUPFAM" id="SSF56219">
    <property type="entry name" value="DNase I-like"/>
    <property type="match status" value="1"/>
</dbReference>
<dbReference type="Gene3D" id="3.60.10.10">
    <property type="entry name" value="Endonuclease/exonuclease/phosphatase"/>
    <property type="match status" value="1"/>
</dbReference>
<organism evidence="1 2">
    <name type="scientific">Linum trigynum</name>
    <dbReference type="NCBI Taxonomy" id="586398"/>
    <lineage>
        <taxon>Eukaryota</taxon>
        <taxon>Viridiplantae</taxon>
        <taxon>Streptophyta</taxon>
        <taxon>Embryophyta</taxon>
        <taxon>Tracheophyta</taxon>
        <taxon>Spermatophyta</taxon>
        <taxon>Magnoliopsida</taxon>
        <taxon>eudicotyledons</taxon>
        <taxon>Gunneridae</taxon>
        <taxon>Pentapetalae</taxon>
        <taxon>rosids</taxon>
        <taxon>fabids</taxon>
        <taxon>Malpighiales</taxon>
        <taxon>Linaceae</taxon>
        <taxon>Linum</taxon>
    </lineage>
</organism>
<name>A0AAV2G8C6_9ROSI</name>
<reference evidence="1 2" key="1">
    <citation type="submission" date="2024-04" db="EMBL/GenBank/DDBJ databases">
        <authorList>
            <person name="Fracassetti M."/>
        </authorList>
    </citation>
    <scope>NUCLEOTIDE SEQUENCE [LARGE SCALE GENOMIC DNA]</scope>
</reference>
<evidence type="ECO:0000313" key="2">
    <source>
        <dbReference type="Proteomes" id="UP001497516"/>
    </source>
</evidence>
<proteinExistence type="predicted"/>
<dbReference type="PANTHER" id="PTHR33710">
    <property type="entry name" value="BNAC02G09200D PROTEIN"/>
    <property type="match status" value="1"/>
</dbReference>
<gene>
    <name evidence="1" type="ORF">LTRI10_LOCUS46631</name>
</gene>
<dbReference type="InterPro" id="IPR036691">
    <property type="entry name" value="Endo/exonu/phosph_ase_sf"/>
</dbReference>
<accession>A0AAV2G8C6</accession>
<sequence>MGFDKQVCVEANGFAGGIWVMWQEGEVKMEEVTRAAQSLHMRVNLHNGQTGYLTAVYGSSVQSSRRALWDTIRDLAVDVEGPWLLTGDINALLGPYEKQGGAPFNLAPSREFKDCVDECGLIDVEFSGQCFTWQQGSLRQILDCALCNSDWRQSFPEMNTLHLPKLKSDHRPILTCSNDMLLQDPSRKPFRFLAPWLLHYDFPHILQEGWLAGLEYKEAVIGLTSALCRWNKEVFGNVLEKKRKLANRLCRLEELNEQSPSPTSLHQEECIRNELMEVLKHEEILWYQKSREKWFVHGDSNTRFFHLSTLKRRCRNCIRRLKSVSND</sequence>
<dbReference type="PANTHER" id="PTHR33710:SF71">
    <property type="entry name" value="ENDONUCLEASE_EXONUCLEASE_PHOSPHATASE DOMAIN-CONTAINING PROTEIN"/>
    <property type="match status" value="1"/>
</dbReference>
<dbReference type="AlphaFoldDB" id="A0AAV2G8C6"/>
<dbReference type="EMBL" id="OZ034821">
    <property type="protein sequence ID" value="CAL1406938.1"/>
    <property type="molecule type" value="Genomic_DNA"/>
</dbReference>
<evidence type="ECO:0000313" key="1">
    <source>
        <dbReference type="EMBL" id="CAL1406938.1"/>
    </source>
</evidence>
<protein>
    <submittedName>
        <fullName evidence="1">Uncharacterized protein</fullName>
    </submittedName>
</protein>
<dbReference type="Proteomes" id="UP001497516">
    <property type="component" value="Chromosome 8"/>
</dbReference>